<evidence type="ECO:0000259" key="1">
    <source>
        <dbReference type="SMART" id="SM00849"/>
    </source>
</evidence>
<dbReference type="CDD" id="cd16282">
    <property type="entry name" value="metallo-hydrolase-like_MBL-fold"/>
    <property type="match status" value="1"/>
</dbReference>
<organism evidence="2 3">
    <name type="scientific">Ectobacillus ponti</name>
    <dbReference type="NCBI Taxonomy" id="2961894"/>
    <lineage>
        <taxon>Bacteria</taxon>
        <taxon>Bacillati</taxon>
        <taxon>Bacillota</taxon>
        <taxon>Bacilli</taxon>
        <taxon>Bacillales</taxon>
        <taxon>Bacillaceae</taxon>
        <taxon>Ectobacillus</taxon>
    </lineage>
</organism>
<evidence type="ECO:0000313" key="3">
    <source>
        <dbReference type="Proteomes" id="UP001156102"/>
    </source>
</evidence>
<dbReference type="InterPro" id="IPR001279">
    <property type="entry name" value="Metallo-B-lactamas"/>
</dbReference>
<dbReference type="InterPro" id="IPR036866">
    <property type="entry name" value="RibonucZ/Hydroxyglut_hydro"/>
</dbReference>
<sequence>MNKQAVTLIEYGHFRLTEAADGVFAAISIPGTGSVGNAAIIDLGEETLIVDTFTTIGAAEELQEAAIRLTGKAASYVVNTHWHSDHTSGNQVFVPKAQIISTSAAREIMRTFGRQRLQNQLADPDAVYQALDGLQGSIQKETDERLKQEMQWEHASDLQYMDMLPDLVYTLPNVTFEQKLSLHGSKRTAEVLTYGGGHTQSDAFVYLPEEKVAVMGDLVLAKHHPVLLHANPQEWLHILEQVEQLDIETIIPGHGEVCSVRELHEIKGYIREITALVAEAIRSKGGIDGIAVPKAYRDWYFATYFKSNLQKIHSLLSQ</sequence>
<dbReference type="SMART" id="SM00849">
    <property type="entry name" value="Lactamase_B"/>
    <property type="match status" value="1"/>
</dbReference>
<dbReference type="Gene3D" id="3.60.15.10">
    <property type="entry name" value="Ribonuclease Z/Hydroxyacylglutathione hydrolase-like"/>
    <property type="match status" value="1"/>
</dbReference>
<name>A0AA41X3H5_9BACI</name>
<dbReference type="InterPro" id="IPR050855">
    <property type="entry name" value="NDM-1-like"/>
</dbReference>
<comment type="caution">
    <text evidence="2">The sequence shown here is derived from an EMBL/GenBank/DDBJ whole genome shotgun (WGS) entry which is preliminary data.</text>
</comment>
<accession>A0AA41X3H5</accession>
<dbReference type="Proteomes" id="UP001156102">
    <property type="component" value="Unassembled WGS sequence"/>
</dbReference>
<dbReference type="Pfam" id="PF00753">
    <property type="entry name" value="Lactamase_B"/>
    <property type="match status" value="1"/>
</dbReference>
<dbReference type="SUPFAM" id="SSF56281">
    <property type="entry name" value="Metallo-hydrolase/oxidoreductase"/>
    <property type="match status" value="1"/>
</dbReference>
<dbReference type="PANTHER" id="PTHR42951">
    <property type="entry name" value="METALLO-BETA-LACTAMASE DOMAIN-CONTAINING"/>
    <property type="match status" value="1"/>
</dbReference>
<proteinExistence type="predicted"/>
<dbReference type="RefSeq" id="WP_254758173.1">
    <property type="nucleotide sequence ID" value="NZ_JANCLT010000003.1"/>
</dbReference>
<evidence type="ECO:0000313" key="2">
    <source>
        <dbReference type="EMBL" id="MCP8968256.1"/>
    </source>
</evidence>
<protein>
    <submittedName>
        <fullName evidence="2">MBL fold metallo-hydrolase</fullName>
    </submittedName>
</protein>
<dbReference type="AlphaFoldDB" id="A0AA41X3H5"/>
<dbReference type="PANTHER" id="PTHR42951:SF4">
    <property type="entry name" value="ACYL-COENZYME A THIOESTERASE MBLAC2"/>
    <property type="match status" value="1"/>
</dbReference>
<feature type="domain" description="Metallo-beta-lactamase" evidence="1">
    <location>
        <begin position="35"/>
        <end position="254"/>
    </location>
</feature>
<gene>
    <name evidence="2" type="ORF">NK662_06845</name>
</gene>
<keyword evidence="3" id="KW-1185">Reference proteome</keyword>
<dbReference type="EMBL" id="JANCLT010000003">
    <property type="protein sequence ID" value="MCP8968256.1"/>
    <property type="molecule type" value="Genomic_DNA"/>
</dbReference>
<reference evidence="2" key="1">
    <citation type="submission" date="2022-07" db="EMBL/GenBank/DDBJ databases">
        <authorList>
            <person name="Li W.-J."/>
            <person name="Deng Q.-Q."/>
        </authorList>
    </citation>
    <scope>NUCLEOTIDE SEQUENCE</scope>
    <source>
        <strain evidence="2">SYSU M60031</strain>
    </source>
</reference>